<proteinExistence type="predicted"/>
<evidence type="ECO:0000313" key="2">
    <source>
        <dbReference type="Proteomes" id="UP001152795"/>
    </source>
</evidence>
<dbReference type="AlphaFoldDB" id="A0A7D9I9J4"/>
<keyword evidence="2" id="KW-1185">Reference proteome</keyword>
<accession>A0A7D9I9J4</accession>
<comment type="caution">
    <text evidence="1">The sequence shown here is derived from an EMBL/GenBank/DDBJ whole genome shotgun (WGS) entry which is preliminary data.</text>
</comment>
<protein>
    <submittedName>
        <fullName evidence="1">Uncharacterized protein</fullName>
    </submittedName>
</protein>
<sequence length="441" mass="50809">MDEQKKRPLSTPTKPPRKKPAHFDTPIKIRQSVQELLQQNQLNYNDINICSNFRENIQTHELHILEEFPKWKVNYNDNDKSAHLFHFSGNDGYAEIEVIISSDKSWIIMLEGKLQCNANLEWADIPLQLNLVSELQQLLSVIQGSHICKGCPYEPFYNIISSDSSQPIFLTKNKEVGAYVEDKISHFHNKGIRSTGCVVFLPGNDSLVCAKTVCDLCAKTEHYLRTKKSRFNKKITLEDNKELSVDNCNPHHNFAYMTKEQLLITTRNQSRQLKQLHKQVKKLETHRENMNEVGEKTNGDLKCMFEKLNKGLNSRRERLENPVTINALKGLLEYLQTNEFKEEFGEGLYLVLNRLNQDCVESFFSVQRQMCGGTQNMTAYIYGYNVAGNISFTNSKLVSRKQTNVYETEQCLTLAADSQNLPKRQSGESIFDKVRWPVTLS</sequence>
<name>A0A7D9I9J4_PARCT</name>
<reference evidence="1" key="1">
    <citation type="submission" date="2020-04" db="EMBL/GenBank/DDBJ databases">
        <authorList>
            <person name="Alioto T."/>
            <person name="Alioto T."/>
            <person name="Gomez Garrido J."/>
        </authorList>
    </citation>
    <scope>NUCLEOTIDE SEQUENCE</scope>
    <source>
        <strain evidence="1">A484AB</strain>
    </source>
</reference>
<dbReference type="OrthoDB" id="6141491at2759"/>
<evidence type="ECO:0000313" key="1">
    <source>
        <dbReference type="EMBL" id="CAB4000866.1"/>
    </source>
</evidence>
<organism evidence="1 2">
    <name type="scientific">Paramuricea clavata</name>
    <name type="common">Red gorgonian</name>
    <name type="synonym">Violescent sea-whip</name>
    <dbReference type="NCBI Taxonomy" id="317549"/>
    <lineage>
        <taxon>Eukaryota</taxon>
        <taxon>Metazoa</taxon>
        <taxon>Cnidaria</taxon>
        <taxon>Anthozoa</taxon>
        <taxon>Octocorallia</taxon>
        <taxon>Malacalcyonacea</taxon>
        <taxon>Plexauridae</taxon>
        <taxon>Paramuricea</taxon>
    </lineage>
</organism>
<dbReference type="EMBL" id="CACRXK020003947">
    <property type="protein sequence ID" value="CAB4000866.1"/>
    <property type="molecule type" value="Genomic_DNA"/>
</dbReference>
<dbReference type="Proteomes" id="UP001152795">
    <property type="component" value="Unassembled WGS sequence"/>
</dbReference>
<gene>
    <name evidence="1" type="ORF">PACLA_8A052252</name>
</gene>